<dbReference type="KEGG" id="plen:EIM92_06165"/>
<sequence>MADESNGSLASNLWIRRSEMRDASQLMELDALVWDSRTSPSPIAWTSREQYLQKCPPGSQLVAGIDDLICGYLGFSTPSAMASQRHVYELHVAIHPSYRRLGIGSKLMATMKELAAEEGIRKLCLRVLSTNPCAIAFYEHCGFITQGRLIAEYCIDGEYVDDILMWYPLIR</sequence>
<proteinExistence type="predicted"/>
<dbReference type="PROSITE" id="PS51186">
    <property type="entry name" value="GNAT"/>
    <property type="match status" value="1"/>
</dbReference>
<evidence type="ECO:0000313" key="4">
    <source>
        <dbReference type="EMBL" id="AZK45839.1"/>
    </source>
</evidence>
<dbReference type="Pfam" id="PF00583">
    <property type="entry name" value="Acetyltransf_1"/>
    <property type="match status" value="1"/>
</dbReference>
<keyword evidence="5" id="KW-1185">Reference proteome</keyword>
<gene>
    <name evidence="4" type="ORF">EIM92_06165</name>
</gene>
<dbReference type="EMBL" id="CP034248">
    <property type="protein sequence ID" value="AZK45839.1"/>
    <property type="molecule type" value="Genomic_DNA"/>
</dbReference>
<dbReference type="Proteomes" id="UP000273145">
    <property type="component" value="Chromosome"/>
</dbReference>
<reference evidence="4 5" key="1">
    <citation type="submission" date="2018-11" db="EMBL/GenBank/DDBJ databases">
        <title>Genome sequencing of Paenibacillus lentus DSM25539(T).</title>
        <authorList>
            <person name="Kook J.-K."/>
            <person name="Park S.-N."/>
            <person name="Lim Y.K."/>
        </authorList>
    </citation>
    <scope>NUCLEOTIDE SEQUENCE [LARGE SCALE GENOMIC DNA]</scope>
    <source>
        <strain evidence="4 5">DSM 25539</strain>
    </source>
</reference>
<dbReference type="SUPFAM" id="SSF55729">
    <property type="entry name" value="Acyl-CoA N-acyltransferases (Nat)"/>
    <property type="match status" value="1"/>
</dbReference>
<dbReference type="GO" id="GO:0016747">
    <property type="term" value="F:acyltransferase activity, transferring groups other than amino-acyl groups"/>
    <property type="evidence" value="ECO:0007669"/>
    <property type="project" value="InterPro"/>
</dbReference>
<dbReference type="InterPro" id="IPR050832">
    <property type="entry name" value="Bact_Acetyltransf"/>
</dbReference>
<organism evidence="4 5">
    <name type="scientific">Paenibacillus lentus</name>
    <dbReference type="NCBI Taxonomy" id="1338368"/>
    <lineage>
        <taxon>Bacteria</taxon>
        <taxon>Bacillati</taxon>
        <taxon>Bacillota</taxon>
        <taxon>Bacilli</taxon>
        <taxon>Bacillales</taxon>
        <taxon>Paenibacillaceae</taxon>
        <taxon>Paenibacillus</taxon>
    </lineage>
</organism>
<evidence type="ECO:0000256" key="2">
    <source>
        <dbReference type="ARBA" id="ARBA00023315"/>
    </source>
</evidence>
<dbReference type="PANTHER" id="PTHR43877">
    <property type="entry name" value="AMINOALKYLPHOSPHONATE N-ACETYLTRANSFERASE-RELATED-RELATED"/>
    <property type="match status" value="1"/>
</dbReference>
<evidence type="ECO:0000259" key="3">
    <source>
        <dbReference type="PROSITE" id="PS51186"/>
    </source>
</evidence>
<accession>A0A3Q8S459</accession>
<feature type="domain" description="N-acetyltransferase" evidence="3">
    <location>
        <begin position="13"/>
        <end position="170"/>
    </location>
</feature>
<dbReference type="InterPro" id="IPR000182">
    <property type="entry name" value="GNAT_dom"/>
</dbReference>
<dbReference type="RefSeq" id="WP_125081936.1">
    <property type="nucleotide sequence ID" value="NZ_CP034248.1"/>
</dbReference>
<dbReference type="OrthoDB" id="9802340at2"/>
<dbReference type="InterPro" id="IPR016181">
    <property type="entry name" value="Acyl_CoA_acyltransferase"/>
</dbReference>
<keyword evidence="2" id="KW-0012">Acyltransferase</keyword>
<evidence type="ECO:0000313" key="5">
    <source>
        <dbReference type="Proteomes" id="UP000273145"/>
    </source>
</evidence>
<name>A0A3Q8S459_9BACL</name>
<dbReference type="Gene3D" id="3.40.630.30">
    <property type="match status" value="1"/>
</dbReference>
<protein>
    <submittedName>
        <fullName evidence="4">GNAT family N-acetyltransferase</fullName>
    </submittedName>
</protein>
<dbReference type="CDD" id="cd04301">
    <property type="entry name" value="NAT_SF"/>
    <property type="match status" value="1"/>
</dbReference>
<keyword evidence="1 4" id="KW-0808">Transferase</keyword>
<dbReference type="AlphaFoldDB" id="A0A3Q8S459"/>
<evidence type="ECO:0000256" key="1">
    <source>
        <dbReference type="ARBA" id="ARBA00022679"/>
    </source>
</evidence>